<comment type="cofactor">
    <cofactor evidence="1">
        <name>Mg(2+)</name>
        <dbReference type="ChEBI" id="CHEBI:18420"/>
    </cofactor>
</comment>
<dbReference type="InterPro" id="IPR027417">
    <property type="entry name" value="P-loop_NTPase"/>
</dbReference>
<keyword evidence="1" id="KW-0233">DNA recombination</keyword>
<dbReference type="Gene3D" id="3.40.50.300">
    <property type="entry name" value="P-loop containing nucleotide triphosphate hydrolases"/>
    <property type="match status" value="1"/>
</dbReference>
<sequence length="176" mass="19520">MMFADDVDNGGDVQPMTNEDQPGTVEILPDIAEQSLAAVDPSELLADQRRAYNIIKWHVDQQLARHDNQLLMIIYGEGGTGKLKVIQTVTEYFKSRGIEDTLVKSAYTGIAASLIDGKKMHTVASTPLRTENLSDEARNKLTAAWLHRSWYIIDEISMNSCAMFAHVEQNVALAKG</sequence>
<dbReference type="STRING" id="650164.K5VBR9"/>
<dbReference type="OrthoDB" id="432234at2759"/>
<keyword evidence="1" id="KW-0347">Helicase</keyword>
<dbReference type="InterPro" id="IPR051055">
    <property type="entry name" value="PIF1_helicase"/>
</dbReference>
<protein>
    <recommendedName>
        <fullName evidence="1">ATP-dependent DNA helicase</fullName>
        <ecNumber evidence="1">5.6.2.3</ecNumber>
    </recommendedName>
</protein>
<dbReference type="Pfam" id="PF05970">
    <property type="entry name" value="PIF1"/>
    <property type="match status" value="1"/>
</dbReference>
<comment type="catalytic activity">
    <reaction evidence="1">
        <text>ATP + H2O = ADP + phosphate + H(+)</text>
        <dbReference type="Rhea" id="RHEA:13065"/>
        <dbReference type="ChEBI" id="CHEBI:15377"/>
        <dbReference type="ChEBI" id="CHEBI:15378"/>
        <dbReference type="ChEBI" id="CHEBI:30616"/>
        <dbReference type="ChEBI" id="CHEBI:43474"/>
        <dbReference type="ChEBI" id="CHEBI:456216"/>
        <dbReference type="EC" id="5.6.2.3"/>
    </reaction>
</comment>
<dbReference type="PANTHER" id="PTHR47642:SF6">
    <property type="entry name" value="ATP-DEPENDENT DNA HELICASE"/>
    <property type="match status" value="1"/>
</dbReference>
<dbReference type="GO" id="GO:0016887">
    <property type="term" value="F:ATP hydrolysis activity"/>
    <property type="evidence" value="ECO:0007669"/>
    <property type="project" value="RHEA"/>
</dbReference>
<gene>
    <name evidence="3" type="ORF">PHACADRAFT_189482</name>
</gene>
<keyword evidence="1" id="KW-0067">ATP-binding</keyword>
<keyword evidence="4" id="KW-1185">Reference proteome</keyword>
<dbReference type="Proteomes" id="UP000008370">
    <property type="component" value="Unassembled WGS sequence"/>
</dbReference>
<feature type="domain" description="DNA helicase Pif1-like DEAD-box helicase" evidence="2">
    <location>
        <begin position="45"/>
        <end position="169"/>
    </location>
</feature>
<evidence type="ECO:0000313" key="3">
    <source>
        <dbReference type="EMBL" id="EKM60351.1"/>
    </source>
</evidence>
<keyword evidence="1" id="KW-0378">Hydrolase</keyword>
<dbReference type="InterPro" id="IPR010285">
    <property type="entry name" value="DNA_helicase_pif1-like_DEAD"/>
</dbReference>
<dbReference type="EC" id="5.6.2.3" evidence="1"/>
<proteinExistence type="inferred from homology"/>
<evidence type="ECO:0000313" key="4">
    <source>
        <dbReference type="Proteomes" id="UP000008370"/>
    </source>
</evidence>
<organism evidence="3 4">
    <name type="scientific">Phanerochaete carnosa (strain HHB-10118-sp)</name>
    <name type="common">White-rot fungus</name>
    <name type="synonym">Peniophora carnosa</name>
    <dbReference type="NCBI Taxonomy" id="650164"/>
    <lineage>
        <taxon>Eukaryota</taxon>
        <taxon>Fungi</taxon>
        <taxon>Dikarya</taxon>
        <taxon>Basidiomycota</taxon>
        <taxon>Agaricomycotina</taxon>
        <taxon>Agaricomycetes</taxon>
        <taxon>Polyporales</taxon>
        <taxon>Phanerochaetaceae</taxon>
        <taxon>Phanerochaete</taxon>
    </lineage>
</organism>
<dbReference type="KEGG" id="pco:PHACADRAFT_189482"/>
<evidence type="ECO:0000259" key="2">
    <source>
        <dbReference type="Pfam" id="PF05970"/>
    </source>
</evidence>
<comment type="similarity">
    <text evidence="1">Belongs to the helicase family.</text>
</comment>
<dbReference type="GO" id="GO:0000723">
    <property type="term" value="P:telomere maintenance"/>
    <property type="evidence" value="ECO:0007669"/>
    <property type="project" value="InterPro"/>
</dbReference>
<dbReference type="HOGENOM" id="CLU_001613_2_1_1"/>
<name>K5VBR9_PHACS</name>
<reference evidence="3 4" key="1">
    <citation type="journal article" date="2012" name="BMC Genomics">
        <title>Comparative genomics of the white-rot fungi, Phanerochaete carnosa and P. chrysosporium, to elucidate the genetic basis of the distinct wood types they colonize.</title>
        <authorList>
            <person name="Suzuki H."/>
            <person name="MacDonald J."/>
            <person name="Syed K."/>
            <person name="Salamov A."/>
            <person name="Hori C."/>
            <person name="Aerts A."/>
            <person name="Henrissat B."/>
            <person name="Wiebenga A."/>
            <person name="vanKuyk P.A."/>
            <person name="Barry K."/>
            <person name="Lindquist E."/>
            <person name="LaButti K."/>
            <person name="Lapidus A."/>
            <person name="Lucas S."/>
            <person name="Coutinho P."/>
            <person name="Gong Y."/>
            <person name="Samejima M."/>
            <person name="Mahadevan R."/>
            <person name="Abou-Zaid M."/>
            <person name="de Vries R.P."/>
            <person name="Igarashi K."/>
            <person name="Yadav J.S."/>
            <person name="Grigoriev I.V."/>
            <person name="Master E.R."/>
        </authorList>
    </citation>
    <scope>NUCLEOTIDE SEQUENCE [LARGE SCALE GENOMIC DNA]</scope>
    <source>
        <strain evidence="3 4">HHB-10118-sp</strain>
    </source>
</reference>
<dbReference type="EMBL" id="JH930468">
    <property type="protein sequence ID" value="EKM60351.1"/>
    <property type="molecule type" value="Genomic_DNA"/>
</dbReference>
<dbReference type="GO" id="GO:0006281">
    <property type="term" value="P:DNA repair"/>
    <property type="evidence" value="ECO:0007669"/>
    <property type="project" value="UniProtKB-KW"/>
</dbReference>
<dbReference type="RefSeq" id="XP_007389816.1">
    <property type="nucleotide sequence ID" value="XM_007389754.1"/>
</dbReference>
<keyword evidence="1" id="KW-0547">Nucleotide-binding</keyword>
<evidence type="ECO:0000256" key="1">
    <source>
        <dbReference type="RuleBase" id="RU363044"/>
    </source>
</evidence>
<dbReference type="GO" id="GO:0006310">
    <property type="term" value="P:DNA recombination"/>
    <property type="evidence" value="ECO:0007669"/>
    <property type="project" value="UniProtKB-KW"/>
</dbReference>
<dbReference type="GO" id="GO:0043139">
    <property type="term" value="F:5'-3' DNA helicase activity"/>
    <property type="evidence" value="ECO:0007669"/>
    <property type="project" value="UniProtKB-EC"/>
</dbReference>
<dbReference type="GeneID" id="18910590"/>
<dbReference type="PANTHER" id="PTHR47642">
    <property type="entry name" value="ATP-DEPENDENT DNA HELICASE"/>
    <property type="match status" value="1"/>
</dbReference>
<keyword evidence="1" id="KW-0234">DNA repair</keyword>
<keyword evidence="1" id="KW-0227">DNA damage</keyword>
<dbReference type="GO" id="GO:0005524">
    <property type="term" value="F:ATP binding"/>
    <property type="evidence" value="ECO:0007669"/>
    <property type="project" value="UniProtKB-KW"/>
</dbReference>
<dbReference type="InParanoid" id="K5VBR9"/>
<dbReference type="AlphaFoldDB" id="K5VBR9"/>
<accession>K5VBR9</accession>